<keyword evidence="2" id="KW-1185">Reference proteome</keyword>
<evidence type="ECO:0000313" key="1">
    <source>
        <dbReference type="EMBL" id="CEL10515.1"/>
    </source>
</evidence>
<organism evidence="1 2">
    <name type="scientific">Aspergillus calidoustus</name>
    <dbReference type="NCBI Taxonomy" id="454130"/>
    <lineage>
        <taxon>Eukaryota</taxon>
        <taxon>Fungi</taxon>
        <taxon>Dikarya</taxon>
        <taxon>Ascomycota</taxon>
        <taxon>Pezizomycotina</taxon>
        <taxon>Eurotiomycetes</taxon>
        <taxon>Eurotiomycetidae</taxon>
        <taxon>Eurotiales</taxon>
        <taxon>Aspergillaceae</taxon>
        <taxon>Aspergillus</taxon>
        <taxon>Aspergillus subgen. Nidulantes</taxon>
    </lineage>
</organism>
<dbReference type="AlphaFoldDB" id="A0A0U5GFK3"/>
<gene>
    <name evidence="1" type="ORF">ASPCAL13633</name>
</gene>
<name>A0A0U5GFK3_ASPCI</name>
<dbReference type="Proteomes" id="UP000054771">
    <property type="component" value="Unassembled WGS sequence"/>
</dbReference>
<dbReference type="EMBL" id="CDMC01000019">
    <property type="protein sequence ID" value="CEL10515.1"/>
    <property type="molecule type" value="Genomic_DNA"/>
</dbReference>
<proteinExistence type="predicted"/>
<protein>
    <submittedName>
        <fullName evidence="1">Uncharacterized protein</fullName>
    </submittedName>
</protein>
<sequence>MGLWARKRDQFSNGSLMNSPVFNTSSIVIKHLLQRKAYRSEERDVRRNPSRVANHCHEIAKYPTMRGTRRLQWAWSGFAFAFYAHAERWLTTSAQEGYDLESTSTIQVAIIEELTMVTIKDLSVRKLDSRASLSRDERAKGRLVSRTRDRPHGWPSVGYELSRRKSLPFDEFKYARVYLE</sequence>
<reference evidence="2" key="1">
    <citation type="journal article" date="2016" name="Genome Announc.">
        <title>Draft genome sequences of fungus Aspergillus calidoustus.</title>
        <authorList>
            <person name="Horn F."/>
            <person name="Linde J."/>
            <person name="Mattern D.J."/>
            <person name="Walther G."/>
            <person name="Guthke R."/>
            <person name="Scherlach K."/>
            <person name="Martin K."/>
            <person name="Brakhage A.A."/>
            <person name="Petzke L."/>
            <person name="Valiante V."/>
        </authorList>
    </citation>
    <scope>NUCLEOTIDE SEQUENCE [LARGE SCALE GENOMIC DNA]</scope>
    <source>
        <strain evidence="2">SF006504</strain>
    </source>
</reference>
<evidence type="ECO:0000313" key="2">
    <source>
        <dbReference type="Proteomes" id="UP000054771"/>
    </source>
</evidence>
<accession>A0A0U5GFK3</accession>